<dbReference type="SUPFAM" id="SSF110849">
    <property type="entry name" value="ParB/Sulfiredoxin"/>
    <property type="match status" value="1"/>
</dbReference>
<name>A0ABP6RNE9_9PSEU</name>
<organism evidence="1 2">
    <name type="scientific">Saccharopolyspora gregorii</name>
    <dbReference type="NCBI Taxonomy" id="33914"/>
    <lineage>
        <taxon>Bacteria</taxon>
        <taxon>Bacillati</taxon>
        <taxon>Actinomycetota</taxon>
        <taxon>Actinomycetes</taxon>
        <taxon>Pseudonocardiales</taxon>
        <taxon>Pseudonocardiaceae</taxon>
        <taxon>Saccharopolyspora</taxon>
    </lineage>
</organism>
<evidence type="ECO:0000313" key="1">
    <source>
        <dbReference type="EMBL" id="GAA3357893.1"/>
    </source>
</evidence>
<dbReference type="Gene3D" id="3.90.1530.30">
    <property type="match status" value="1"/>
</dbReference>
<dbReference type="EMBL" id="BAAAYK010000038">
    <property type="protein sequence ID" value="GAA3357893.1"/>
    <property type="molecule type" value="Genomic_DNA"/>
</dbReference>
<keyword evidence="2" id="KW-1185">Reference proteome</keyword>
<gene>
    <name evidence="1" type="ORF">GCM10020366_27760</name>
</gene>
<dbReference type="Proteomes" id="UP001500483">
    <property type="component" value="Unassembled WGS sequence"/>
</dbReference>
<comment type="caution">
    <text evidence="1">The sequence shown here is derived from an EMBL/GenBank/DDBJ whole genome shotgun (WGS) entry which is preliminary data.</text>
</comment>
<dbReference type="Gene3D" id="1.10.10.2830">
    <property type="match status" value="1"/>
</dbReference>
<dbReference type="PANTHER" id="PTHR33375">
    <property type="entry name" value="CHROMOSOME-PARTITIONING PROTEIN PARB-RELATED"/>
    <property type="match status" value="1"/>
</dbReference>
<evidence type="ECO:0000313" key="2">
    <source>
        <dbReference type="Proteomes" id="UP001500483"/>
    </source>
</evidence>
<protein>
    <recommendedName>
        <fullName evidence="3">ParB/Sulfiredoxin domain-containing protein</fullName>
    </recommendedName>
</protein>
<accession>A0ABP6RNE9</accession>
<evidence type="ECO:0008006" key="3">
    <source>
        <dbReference type="Google" id="ProtNLM"/>
    </source>
</evidence>
<sequence length="492" mass="53495">MTTTEPEAQDSADAEVSEARLLRVDPNELIIGVNVRAHAGLGSGFVADIKRRGVREPVTVVRRGDGALVVRKGQRRVLAAIKAEQPTVPALLLDEAEETDPKSRIARVIDQLGENEHREQITDRDELAATQELLDLGLTARQIARERSIPRKRVEGTVVVARSDAARHAVLDTGLDLLQAATLAEFDGDEEAMADLRTTAAEQPHQLDHAAQRWRDQRAEDAALAARSAELAEQGITVIDRPYLYPDGLRQLGMLRPTPESEPGTEVDPEQHRHCPGHAVFLDYSRHTGQVRGVGVCSDFRAHGHAERLAPAGQATSAPSNGAALTERERAAKAAYRRTVIAHGKEWDSATTLRRDWLRTFAARRTAPKDAPTWTAQVWASGAHCLRKALENGHALAGELLGLPGGPAEITRAAETATPGRATVILTVLAMAAIEASTDRRHTWERPDELQRGYFAQIQHWGYEPAEIEALVIAKGASNTGDTEDADLGETA</sequence>
<dbReference type="PANTHER" id="PTHR33375:SF1">
    <property type="entry name" value="CHROMOSOME-PARTITIONING PROTEIN PARB-RELATED"/>
    <property type="match status" value="1"/>
</dbReference>
<proteinExistence type="predicted"/>
<dbReference type="SUPFAM" id="SSF109709">
    <property type="entry name" value="KorB DNA-binding domain-like"/>
    <property type="match status" value="1"/>
</dbReference>
<dbReference type="InterPro" id="IPR050336">
    <property type="entry name" value="Chromosome_partition/occlusion"/>
</dbReference>
<reference evidence="2" key="1">
    <citation type="journal article" date="2019" name="Int. J. Syst. Evol. Microbiol.">
        <title>The Global Catalogue of Microorganisms (GCM) 10K type strain sequencing project: providing services to taxonomists for standard genome sequencing and annotation.</title>
        <authorList>
            <consortium name="The Broad Institute Genomics Platform"/>
            <consortium name="The Broad Institute Genome Sequencing Center for Infectious Disease"/>
            <person name="Wu L."/>
            <person name="Ma J."/>
        </authorList>
    </citation>
    <scope>NUCLEOTIDE SEQUENCE [LARGE SCALE GENOMIC DNA]</scope>
    <source>
        <strain evidence="2">JCM 9687</strain>
    </source>
</reference>
<dbReference type="InterPro" id="IPR036086">
    <property type="entry name" value="ParB/Sulfiredoxin_sf"/>
</dbReference>
<dbReference type="RefSeq" id="WP_344926856.1">
    <property type="nucleotide sequence ID" value="NZ_BAAAYK010000038.1"/>
</dbReference>